<dbReference type="GO" id="GO:0006355">
    <property type="term" value="P:regulation of DNA-templated transcription"/>
    <property type="evidence" value="ECO:0007669"/>
    <property type="project" value="InterPro"/>
</dbReference>
<comment type="caution">
    <text evidence="3">The sequence shown here is derived from an EMBL/GenBank/DDBJ whole genome shotgun (WGS) entry which is preliminary data.</text>
</comment>
<organism evidence="3">
    <name type="scientific">mine drainage metagenome</name>
    <dbReference type="NCBI Taxonomy" id="410659"/>
    <lineage>
        <taxon>unclassified sequences</taxon>
        <taxon>metagenomes</taxon>
        <taxon>ecological metagenomes</taxon>
    </lineage>
</organism>
<dbReference type="GO" id="GO:0003677">
    <property type="term" value="F:DNA binding"/>
    <property type="evidence" value="ECO:0007669"/>
    <property type="project" value="UniProtKB-KW"/>
</dbReference>
<evidence type="ECO:0000256" key="1">
    <source>
        <dbReference type="ARBA" id="ARBA00023125"/>
    </source>
</evidence>
<proteinExistence type="predicted"/>
<sequence length="104" mass="11815">MLRAQDTELDVGARFLRVGGRCMPLPRKEFELLPVLLAHAGQVVPREQLLAAGWDNPCEAGKALEVYIRRLRQKIETDPHRPTHIRTVRGIGYIFDREALGWAS</sequence>
<reference evidence="3" key="1">
    <citation type="submission" date="2013-08" db="EMBL/GenBank/DDBJ databases">
        <authorList>
            <person name="Mendez C."/>
            <person name="Richter M."/>
            <person name="Ferrer M."/>
            <person name="Sanchez J."/>
        </authorList>
    </citation>
    <scope>NUCLEOTIDE SEQUENCE</scope>
</reference>
<accession>T1CDY0</accession>
<dbReference type="InterPro" id="IPR016032">
    <property type="entry name" value="Sig_transdc_resp-reg_C-effctor"/>
</dbReference>
<dbReference type="InterPro" id="IPR036388">
    <property type="entry name" value="WH-like_DNA-bd_sf"/>
</dbReference>
<evidence type="ECO:0000259" key="2">
    <source>
        <dbReference type="PROSITE" id="PS51755"/>
    </source>
</evidence>
<dbReference type="CDD" id="cd00383">
    <property type="entry name" value="trans_reg_C"/>
    <property type="match status" value="1"/>
</dbReference>
<feature type="domain" description="OmpR/PhoB-type" evidence="2">
    <location>
        <begin position="1"/>
        <end position="97"/>
    </location>
</feature>
<dbReference type="InterPro" id="IPR001867">
    <property type="entry name" value="OmpR/PhoB-type_DNA-bd"/>
</dbReference>
<dbReference type="SMART" id="SM00862">
    <property type="entry name" value="Trans_reg_C"/>
    <property type="match status" value="1"/>
</dbReference>
<dbReference type="GO" id="GO:0000160">
    <property type="term" value="P:phosphorelay signal transduction system"/>
    <property type="evidence" value="ECO:0007669"/>
    <property type="project" value="InterPro"/>
</dbReference>
<keyword evidence="1" id="KW-0238">DNA-binding</keyword>
<gene>
    <name evidence="3" type="ORF">B1A_00624</name>
</gene>
<dbReference type="Pfam" id="PF00486">
    <property type="entry name" value="Trans_reg_C"/>
    <property type="match status" value="1"/>
</dbReference>
<dbReference type="PROSITE" id="PS51755">
    <property type="entry name" value="OMPR_PHOB"/>
    <property type="match status" value="1"/>
</dbReference>
<protein>
    <submittedName>
        <fullName evidence="3">Protein containing Signal transduction response regulator</fullName>
    </submittedName>
</protein>
<dbReference type="SUPFAM" id="SSF46894">
    <property type="entry name" value="C-terminal effector domain of the bipartite response regulators"/>
    <property type="match status" value="1"/>
</dbReference>
<dbReference type="AlphaFoldDB" id="T1CDY0"/>
<reference evidence="3" key="2">
    <citation type="journal article" date="2014" name="ISME J.">
        <title>Microbial stratification in low pH oxic and suboxic macroscopic growths along an acid mine drainage.</title>
        <authorList>
            <person name="Mendez-Garcia C."/>
            <person name="Mesa V."/>
            <person name="Sprenger R.R."/>
            <person name="Richter M."/>
            <person name="Diez M.S."/>
            <person name="Solano J."/>
            <person name="Bargiela R."/>
            <person name="Golyshina O.V."/>
            <person name="Manteca A."/>
            <person name="Ramos J.L."/>
            <person name="Gallego J.R."/>
            <person name="Llorente I."/>
            <person name="Martins Dos Santos V.A."/>
            <person name="Jensen O.N."/>
            <person name="Pelaez A.I."/>
            <person name="Sanchez J."/>
            <person name="Ferrer M."/>
        </authorList>
    </citation>
    <scope>NUCLEOTIDE SEQUENCE</scope>
</reference>
<evidence type="ECO:0000313" key="3">
    <source>
        <dbReference type="EMBL" id="EQD80692.1"/>
    </source>
</evidence>
<dbReference type="EMBL" id="AUZX01000471">
    <property type="protein sequence ID" value="EQD80692.1"/>
    <property type="molecule type" value="Genomic_DNA"/>
</dbReference>
<name>T1CDY0_9ZZZZ</name>
<dbReference type="Gene3D" id="1.10.10.10">
    <property type="entry name" value="Winged helix-like DNA-binding domain superfamily/Winged helix DNA-binding domain"/>
    <property type="match status" value="1"/>
</dbReference>